<dbReference type="RefSeq" id="WP_217781955.1">
    <property type="nucleotide sequence ID" value="NZ_JACCFO010000001.1"/>
</dbReference>
<dbReference type="GO" id="GO:0006355">
    <property type="term" value="P:regulation of DNA-templated transcription"/>
    <property type="evidence" value="ECO:0007669"/>
    <property type="project" value="InterPro"/>
</dbReference>
<dbReference type="AlphaFoldDB" id="A0A853BR90"/>
<feature type="domain" description="UbiC transcription regulator-associated" evidence="1">
    <location>
        <begin position="32"/>
        <end position="133"/>
    </location>
</feature>
<evidence type="ECO:0000259" key="1">
    <source>
        <dbReference type="Pfam" id="PF07702"/>
    </source>
</evidence>
<gene>
    <name evidence="2" type="ORF">HNR12_003354</name>
</gene>
<dbReference type="Gene3D" id="3.40.1410.10">
    <property type="entry name" value="Chorismate lyase-like"/>
    <property type="match status" value="1"/>
</dbReference>
<sequence length="153" mass="16743">MADDIAVTGAAIVPMLPSVGAALGTNADALNRTVVRRETVTSRDGNPYRLAVSWLDPAWTAKVPELLEPSPIPNILALLAERTQRRADHGRDYWEARTSDQRESLALEIPADSPILAGTSVYSDSEGPILYYEWVAPSFRAVTVDYPVHVPYP</sequence>
<reference evidence="2 3" key="1">
    <citation type="submission" date="2020-07" db="EMBL/GenBank/DDBJ databases">
        <title>Sequencing the genomes of 1000 actinobacteria strains.</title>
        <authorList>
            <person name="Klenk H.-P."/>
        </authorList>
    </citation>
    <scope>NUCLEOTIDE SEQUENCE [LARGE SCALE GENOMIC DNA]</scope>
    <source>
        <strain evidence="2 3">DSM 45927</strain>
    </source>
</reference>
<dbReference type="Pfam" id="PF07702">
    <property type="entry name" value="UTRA"/>
    <property type="match status" value="1"/>
</dbReference>
<dbReference type="InterPro" id="IPR011663">
    <property type="entry name" value="UTRA"/>
</dbReference>
<protein>
    <submittedName>
        <fullName evidence="2">DNA-binding GntR family transcriptional regulator</fullName>
    </submittedName>
</protein>
<keyword evidence="2" id="KW-0238">DNA-binding</keyword>
<keyword evidence="3" id="KW-1185">Reference proteome</keyword>
<proteinExistence type="predicted"/>
<name>A0A853BR90_9ACTN</name>
<dbReference type="SUPFAM" id="SSF64288">
    <property type="entry name" value="Chorismate lyase-like"/>
    <property type="match status" value="1"/>
</dbReference>
<dbReference type="InterPro" id="IPR028978">
    <property type="entry name" value="Chorismate_lyase_/UTRA_dom_sf"/>
</dbReference>
<evidence type="ECO:0000313" key="3">
    <source>
        <dbReference type="Proteomes" id="UP000575985"/>
    </source>
</evidence>
<comment type="caution">
    <text evidence="2">The sequence shown here is derived from an EMBL/GenBank/DDBJ whole genome shotgun (WGS) entry which is preliminary data.</text>
</comment>
<organism evidence="2 3">
    <name type="scientific">Streptomonospora nanhaiensis</name>
    <dbReference type="NCBI Taxonomy" id="1323731"/>
    <lineage>
        <taxon>Bacteria</taxon>
        <taxon>Bacillati</taxon>
        <taxon>Actinomycetota</taxon>
        <taxon>Actinomycetes</taxon>
        <taxon>Streptosporangiales</taxon>
        <taxon>Nocardiopsidaceae</taxon>
        <taxon>Streptomonospora</taxon>
    </lineage>
</organism>
<dbReference type="GO" id="GO:0003677">
    <property type="term" value="F:DNA binding"/>
    <property type="evidence" value="ECO:0007669"/>
    <property type="project" value="UniProtKB-KW"/>
</dbReference>
<dbReference type="EMBL" id="JACCFO010000001">
    <property type="protein sequence ID" value="NYI97077.1"/>
    <property type="molecule type" value="Genomic_DNA"/>
</dbReference>
<dbReference type="Proteomes" id="UP000575985">
    <property type="component" value="Unassembled WGS sequence"/>
</dbReference>
<evidence type="ECO:0000313" key="2">
    <source>
        <dbReference type="EMBL" id="NYI97077.1"/>
    </source>
</evidence>
<accession>A0A853BR90</accession>